<sequence>MLVAALQMGPAGASIAETTDRILALIDEAADAGVTLGVLPELALTPYFAAEVHSNLDAWVSEAENQAALATIMARGQKHNMSLVVPYAERSGGDLFNSMAFMHRGGNHAGTFRKMHIPGEIEPRPDAKMTILEKRYFKPGNLGFGVYDVGDIKIGGLICYDRRFPEAYRSLSINGADVIAVGYNTPVMAGNTLAQARKASDLAITAGAYYTGTTIIAAGKAGKENGVRFIGHSFVVSAEGKVLARAKSNHDEVVLAEIDLERQARVRERWAFERNRRPADYVLTEAR</sequence>
<evidence type="ECO:0000259" key="2">
    <source>
        <dbReference type="PROSITE" id="PS50263"/>
    </source>
</evidence>
<dbReference type="SUPFAM" id="SSF56317">
    <property type="entry name" value="Carbon-nitrogen hydrolase"/>
    <property type="match status" value="1"/>
</dbReference>
<evidence type="ECO:0000313" key="4">
    <source>
        <dbReference type="Proteomes" id="UP001217476"/>
    </source>
</evidence>
<dbReference type="Gene3D" id="3.60.110.10">
    <property type="entry name" value="Carbon-nitrogen hydrolase"/>
    <property type="match status" value="1"/>
</dbReference>
<organism evidence="3 4">
    <name type="scientific">Candidatus Devosia phytovorans</name>
    <dbReference type="NCBI Taxonomy" id="3121372"/>
    <lineage>
        <taxon>Bacteria</taxon>
        <taxon>Pseudomonadati</taxon>
        <taxon>Pseudomonadota</taxon>
        <taxon>Alphaproteobacteria</taxon>
        <taxon>Hyphomicrobiales</taxon>
        <taxon>Devosiaceae</taxon>
        <taxon>Devosia</taxon>
    </lineage>
</organism>
<dbReference type="AlphaFoldDB" id="A0AAJ6B290"/>
<gene>
    <name evidence="3" type="ORF">P0Y65_03235</name>
</gene>
<feature type="domain" description="CN hydrolase" evidence="2">
    <location>
        <begin position="1"/>
        <end position="260"/>
    </location>
</feature>
<evidence type="ECO:0000313" key="3">
    <source>
        <dbReference type="EMBL" id="WEK05288.1"/>
    </source>
</evidence>
<dbReference type="InterPro" id="IPR036526">
    <property type="entry name" value="C-N_Hydrolase_sf"/>
</dbReference>
<dbReference type="PROSITE" id="PS50263">
    <property type="entry name" value="CN_HYDROLASE"/>
    <property type="match status" value="1"/>
</dbReference>
<proteinExistence type="predicted"/>
<protein>
    <submittedName>
        <fullName evidence="3">D-N-carbamoylase</fullName>
    </submittedName>
</protein>
<name>A0AAJ6B290_9HYPH</name>
<dbReference type="PANTHER" id="PTHR43674">
    <property type="entry name" value="NITRILASE C965.09-RELATED"/>
    <property type="match status" value="1"/>
</dbReference>
<keyword evidence="1" id="KW-0378">Hydrolase</keyword>
<dbReference type="Pfam" id="PF00795">
    <property type="entry name" value="CN_hydrolase"/>
    <property type="match status" value="1"/>
</dbReference>
<dbReference type="Proteomes" id="UP001217476">
    <property type="component" value="Chromosome"/>
</dbReference>
<dbReference type="GO" id="GO:0016811">
    <property type="term" value="F:hydrolase activity, acting on carbon-nitrogen (but not peptide) bonds, in linear amides"/>
    <property type="evidence" value="ECO:0007669"/>
    <property type="project" value="TreeGrafter"/>
</dbReference>
<accession>A0AAJ6B290</accession>
<dbReference type="InterPro" id="IPR050345">
    <property type="entry name" value="Aliph_Amidase/BUP"/>
</dbReference>
<evidence type="ECO:0000256" key="1">
    <source>
        <dbReference type="ARBA" id="ARBA00022801"/>
    </source>
</evidence>
<reference evidence="3" key="1">
    <citation type="submission" date="2023-03" db="EMBL/GenBank/DDBJ databases">
        <title>Andean soil-derived lignocellulolytic bacterial consortium as a source of novel taxa and putative plastic-active enzymes.</title>
        <authorList>
            <person name="Diaz-Garcia L."/>
            <person name="Chuvochina M."/>
            <person name="Feuerriegel G."/>
            <person name="Bunk B."/>
            <person name="Sproer C."/>
            <person name="Streit W.R."/>
            <person name="Rodriguez L.M."/>
            <person name="Overmann J."/>
            <person name="Jimenez D.J."/>
        </authorList>
    </citation>
    <scope>NUCLEOTIDE SEQUENCE</scope>
    <source>
        <strain evidence="3">MAG 4196</strain>
    </source>
</reference>
<dbReference type="PANTHER" id="PTHR43674:SF12">
    <property type="entry name" value="NITRILASE C965.09-RELATED"/>
    <property type="match status" value="1"/>
</dbReference>
<dbReference type="InterPro" id="IPR003010">
    <property type="entry name" value="C-N_Hydrolase"/>
</dbReference>
<dbReference type="EMBL" id="CP119312">
    <property type="protein sequence ID" value="WEK05288.1"/>
    <property type="molecule type" value="Genomic_DNA"/>
</dbReference>